<evidence type="ECO:0000313" key="2">
    <source>
        <dbReference type="Proteomes" id="UP001212498"/>
    </source>
</evidence>
<keyword evidence="2" id="KW-1185">Reference proteome</keyword>
<organism evidence="1 2">
    <name type="scientific">Nonomuraea ferruginea</name>
    <dbReference type="NCBI Taxonomy" id="46174"/>
    <lineage>
        <taxon>Bacteria</taxon>
        <taxon>Bacillati</taxon>
        <taxon>Actinomycetota</taxon>
        <taxon>Actinomycetes</taxon>
        <taxon>Streptosporangiales</taxon>
        <taxon>Streptosporangiaceae</taxon>
        <taxon>Nonomuraea</taxon>
    </lineage>
</organism>
<name>A0ABT4T9C0_9ACTN</name>
<gene>
    <name evidence="1" type="ORF">OUY24_36225</name>
</gene>
<dbReference type="RefSeq" id="WP_271279524.1">
    <property type="nucleotide sequence ID" value="NZ_BAABFD010000002.1"/>
</dbReference>
<accession>A0ABT4T9C0</accession>
<evidence type="ECO:0000313" key="1">
    <source>
        <dbReference type="EMBL" id="MDA0646104.1"/>
    </source>
</evidence>
<reference evidence="1 2" key="1">
    <citation type="submission" date="2022-11" db="EMBL/GenBank/DDBJ databases">
        <title>Nonomuraea corallina sp. nov., a new species of the genus Nonomuraea isolated from sea side sediment in Thai sea.</title>
        <authorList>
            <person name="Ngamcharungchit C."/>
            <person name="Matsumoto A."/>
            <person name="Suriyachadkun C."/>
            <person name="Panbangred W."/>
            <person name="Inahashi Y."/>
            <person name="Intra B."/>
        </authorList>
    </citation>
    <scope>NUCLEOTIDE SEQUENCE [LARGE SCALE GENOMIC DNA]</scope>
    <source>
        <strain evidence="1 2">DSM 43553</strain>
    </source>
</reference>
<comment type="caution">
    <text evidence="1">The sequence shown here is derived from an EMBL/GenBank/DDBJ whole genome shotgun (WGS) entry which is preliminary data.</text>
</comment>
<proteinExistence type="predicted"/>
<dbReference type="EMBL" id="JAPNUD010000173">
    <property type="protein sequence ID" value="MDA0646104.1"/>
    <property type="molecule type" value="Genomic_DNA"/>
</dbReference>
<dbReference type="Proteomes" id="UP001212498">
    <property type="component" value="Unassembled WGS sequence"/>
</dbReference>
<protein>
    <submittedName>
        <fullName evidence="1">Uncharacterized protein</fullName>
    </submittedName>
</protein>
<sequence>MNVADPELERLVCQELTDAGFAVAPSRKPSDGGLSVWCDPERGVVVRWSVPSGDPSRHDTIRTAVRLALRTILGAAGFEVAEVSGRAELVVTAAGRPPREDGAKPGLTTP</sequence>